<name>A0A2Z7AC18_9LAMI</name>
<dbReference type="EMBL" id="KV016734">
    <property type="protein sequence ID" value="KZV19270.1"/>
    <property type="molecule type" value="Genomic_DNA"/>
</dbReference>
<evidence type="ECO:0000256" key="1">
    <source>
        <dbReference type="SAM" id="MobiDB-lite"/>
    </source>
</evidence>
<evidence type="ECO:0000313" key="2">
    <source>
        <dbReference type="EMBL" id="KZV19270.1"/>
    </source>
</evidence>
<accession>A0A2Z7AC18</accession>
<protein>
    <submittedName>
        <fullName evidence="2">Uncharacterized protein</fullName>
    </submittedName>
</protein>
<feature type="compositionally biased region" description="Acidic residues" evidence="1">
    <location>
        <begin position="171"/>
        <end position="197"/>
    </location>
</feature>
<proteinExistence type="predicted"/>
<dbReference type="Proteomes" id="UP000250235">
    <property type="component" value="Unassembled WGS sequence"/>
</dbReference>
<sequence length="209" mass="23940">MAPSVPRTRDAAVLRMKQIALDNQSRMPRRLRAKLATERRESAATLPLTTKATCLDVLEPNWQPRDESQLLSGKDWKLRYPAWKEIYKSRALEASHKTIAGLTEIGLCMSKKIERMKAKKQQARESHMECHKKLQARIQEAEDTIQEQKLIIEALVEDKASLLQTIQGLQEDNDAPPPFDDEWEEELEEDPEEEGIEDIPIGEGDIVDE</sequence>
<keyword evidence="3" id="KW-1185">Reference proteome</keyword>
<feature type="region of interest" description="Disordered" evidence="1">
    <location>
        <begin position="168"/>
        <end position="209"/>
    </location>
</feature>
<reference evidence="2 3" key="1">
    <citation type="journal article" date="2015" name="Proc. Natl. Acad. Sci. U.S.A.">
        <title>The resurrection genome of Boea hygrometrica: A blueprint for survival of dehydration.</title>
        <authorList>
            <person name="Xiao L."/>
            <person name="Yang G."/>
            <person name="Zhang L."/>
            <person name="Yang X."/>
            <person name="Zhao S."/>
            <person name="Ji Z."/>
            <person name="Zhou Q."/>
            <person name="Hu M."/>
            <person name="Wang Y."/>
            <person name="Chen M."/>
            <person name="Xu Y."/>
            <person name="Jin H."/>
            <person name="Xiao X."/>
            <person name="Hu G."/>
            <person name="Bao F."/>
            <person name="Hu Y."/>
            <person name="Wan P."/>
            <person name="Li L."/>
            <person name="Deng X."/>
            <person name="Kuang T."/>
            <person name="Xiang C."/>
            <person name="Zhu J.K."/>
            <person name="Oliver M.J."/>
            <person name="He Y."/>
        </authorList>
    </citation>
    <scope>NUCLEOTIDE SEQUENCE [LARGE SCALE GENOMIC DNA]</scope>
    <source>
        <strain evidence="3">cv. XS01</strain>
    </source>
</reference>
<dbReference type="AlphaFoldDB" id="A0A2Z7AC18"/>
<organism evidence="2 3">
    <name type="scientific">Dorcoceras hygrometricum</name>
    <dbReference type="NCBI Taxonomy" id="472368"/>
    <lineage>
        <taxon>Eukaryota</taxon>
        <taxon>Viridiplantae</taxon>
        <taxon>Streptophyta</taxon>
        <taxon>Embryophyta</taxon>
        <taxon>Tracheophyta</taxon>
        <taxon>Spermatophyta</taxon>
        <taxon>Magnoliopsida</taxon>
        <taxon>eudicotyledons</taxon>
        <taxon>Gunneridae</taxon>
        <taxon>Pentapetalae</taxon>
        <taxon>asterids</taxon>
        <taxon>lamiids</taxon>
        <taxon>Lamiales</taxon>
        <taxon>Gesneriaceae</taxon>
        <taxon>Didymocarpoideae</taxon>
        <taxon>Trichosporeae</taxon>
        <taxon>Loxocarpinae</taxon>
        <taxon>Dorcoceras</taxon>
    </lineage>
</organism>
<gene>
    <name evidence="2" type="ORF">F511_36432</name>
</gene>
<feature type="compositionally biased region" description="Low complexity" evidence="1">
    <location>
        <begin position="198"/>
        <end position="209"/>
    </location>
</feature>
<evidence type="ECO:0000313" key="3">
    <source>
        <dbReference type="Proteomes" id="UP000250235"/>
    </source>
</evidence>